<organism evidence="2 3">
    <name type="scientific">Mixta tenebrionis</name>
    <dbReference type="NCBI Taxonomy" id="2562439"/>
    <lineage>
        <taxon>Bacteria</taxon>
        <taxon>Pseudomonadati</taxon>
        <taxon>Pseudomonadota</taxon>
        <taxon>Gammaproteobacteria</taxon>
        <taxon>Enterobacterales</taxon>
        <taxon>Erwiniaceae</taxon>
        <taxon>Mixta</taxon>
    </lineage>
</organism>
<name>A0A506V5D2_9GAMM</name>
<comment type="caution">
    <text evidence="2">The sequence shown here is derived from an EMBL/GenBank/DDBJ whole genome shotgun (WGS) entry which is preliminary data.</text>
</comment>
<sequence length="547" mass="60814">MSRKNPNVGAAMLQPGRKTSTAGESSATEAGVLLLPMVLTLDQLAPNPDNPRITRNPLYDDIKASIRASGLDSVPIVTRNPDNPDKYIFSNGGNTRYQILKELWQETGDERFWRIHTLVKPWPGRLKCLVGHLAENEVRGNLTFIEKALGVHHARTIYENEIGRSVSLRELSGLLAQEGLPVHYSSINRMEDTVRYLYPWMKELLESGLGAPQIRLLLSLRQEAERIWEQFVLLSDSSDACFTDVFGACCRKFDSPELWSPDMFRDELIGDLLQALPHPELNYDRWMIELDPKRHWQPDEKPPLPETLAISDGSVATDGDGGEQQSESEPPEQQEPPTGFSEPPSDPGNTVPPRTEIQPDMYGGASVISGGSEDITEPYSDDNTGDSDEALMSMLAPERESDDDGDDDVSTLSPIDDDAIWPIPAYQDDIEHLQNIVFLLAWELAEKLGCEDEILPDRDSDTSPGFRAVGDHCSAPAALLLSLAGLCPPRTSPCGLDAVLTGGPSQQDVPTLDDEHAMKLLRLMRVLRRLRELQREVTFTEEDNNDE</sequence>
<evidence type="ECO:0000313" key="3">
    <source>
        <dbReference type="Proteomes" id="UP000319523"/>
    </source>
</evidence>
<dbReference type="NCBIfam" id="TIGR03764">
    <property type="entry name" value="ICE_PFGI_1_parB"/>
    <property type="match status" value="1"/>
</dbReference>
<dbReference type="AlphaFoldDB" id="A0A506V5D2"/>
<dbReference type="RefSeq" id="WP_141177343.1">
    <property type="nucleotide sequence ID" value="NZ_JBHUFX010000007.1"/>
</dbReference>
<evidence type="ECO:0000256" key="1">
    <source>
        <dbReference type="SAM" id="MobiDB-lite"/>
    </source>
</evidence>
<feature type="region of interest" description="Disordered" evidence="1">
    <location>
        <begin position="1"/>
        <end position="25"/>
    </location>
</feature>
<feature type="region of interest" description="Disordered" evidence="1">
    <location>
        <begin position="297"/>
        <end position="388"/>
    </location>
</feature>
<evidence type="ECO:0000313" key="2">
    <source>
        <dbReference type="EMBL" id="TPW40878.1"/>
    </source>
</evidence>
<gene>
    <name evidence="2" type="ORF">FKM52_17005</name>
</gene>
<dbReference type="SUPFAM" id="SSF110849">
    <property type="entry name" value="ParB/Sulfiredoxin"/>
    <property type="match status" value="1"/>
</dbReference>
<keyword evidence="3" id="KW-1185">Reference proteome</keyword>
<reference evidence="2 3" key="1">
    <citation type="submission" date="2019-06" db="EMBL/GenBank/DDBJ databases">
        <authorList>
            <person name="Yang Y."/>
        </authorList>
    </citation>
    <scope>NUCLEOTIDE SEQUENCE [LARGE SCALE GENOMIC DNA]</scope>
    <source>
        <strain evidence="2 3">BIT-26</strain>
    </source>
</reference>
<dbReference type="Proteomes" id="UP000319523">
    <property type="component" value="Unassembled WGS sequence"/>
</dbReference>
<dbReference type="EMBL" id="VHQI01000011">
    <property type="protein sequence ID" value="TPW40878.1"/>
    <property type="molecule type" value="Genomic_DNA"/>
</dbReference>
<accession>A0A506V5D2</accession>
<feature type="compositionally biased region" description="Acidic residues" evidence="1">
    <location>
        <begin position="374"/>
        <end position="388"/>
    </location>
</feature>
<dbReference type="InterPro" id="IPR022304">
    <property type="entry name" value="ICE_PFGI_1_ParB"/>
</dbReference>
<dbReference type="InterPro" id="IPR036086">
    <property type="entry name" value="ParB/Sulfiredoxin_sf"/>
</dbReference>
<protein>
    <submittedName>
        <fullName evidence="2">Chromosome partitioning protein ParB</fullName>
    </submittedName>
</protein>
<dbReference type="OrthoDB" id="7656008at2"/>
<proteinExistence type="predicted"/>